<dbReference type="GeneID" id="19334919"/>
<dbReference type="InterPro" id="IPR001841">
    <property type="entry name" value="Znf_RING"/>
</dbReference>
<dbReference type="OrthoDB" id="116827at2759"/>
<dbReference type="PROSITE" id="PS00028">
    <property type="entry name" value="ZINC_FINGER_C2H2_1"/>
    <property type="match status" value="1"/>
</dbReference>
<dbReference type="InterPro" id="IPR016818">
    <property type="entry name" value="NOSIP"/>
</dbReference>
<dbReference type="eggNOG" id="KOG3039">
    <property type="taxonomic scope" value="Eukaryota"/>
</dbReference>
<dbReference type="InterPro" id="IPR027370">
    <property type="entry name" value="Znf-RING_euk"/>
</dbReference>
<dbReference type="RefSeq" id="XP_007924810.1">
    <property type="nucleotide sequence ID" value="XM_007926619.1"/>
</dbReference>
<dbReference type="Pfam" id="PF13445">
    <property type="entry name" value="zf-RING_UBOX"/>
    <property type="match status" value="1"/>
</dbReference>
<dbReference type="EMBL" id="KB446557">
    <property type="protein sequence ID" value="EME84186.1"/>
    <property type="molecule type" value="Genomic_DNA"/>
</dbReference>
<dbReference type="InterPro" id="IPR013087">
    <property type="entry name" value="Znf_C2H2_type"/>
</dbReference>
<dbReference type="SUPFAM" id="SSF57850">
    <property type="entry name" value="RING/U-box"/>
    <property type="match status" value="1"/>
</dbReference>
<dbReference type="PANTHER" id="PTHR13063">
    <property type="entry name" value="ENOS INTERACTING PROTEIN"/>
    <property type="match status" value="1"/>
</dbReference>
<reference evidence="8 9" key="1">
    <citation type="journal article" date="2012" name="PLoS Pathog.">
        <title>Diverse lifestyles and strategies of plant pathogenesis encoded in the genomes of eighteen Dothideomycetes fungi.</title>
        <authorList>
            <person name="Ohm R.A."/>
            <person name="Feau N."/>
            <person name="Henrissat B."/>
            <person name="Schoch C.L."/>
            <person name="Horwitz B.A."/>
            <person name="Barry K.W."/>
            <person name="Condon B.J."/>
            <person name="Copeland A.C."/>
            <person name="Dhillon B."/>
            <person name="Glaser F."/>
            <person name="Hesse C.N."/>
            <person name="Kosti I."/>
            <person name="LaButti K."/>
            <person name="Lindquist E.A."/>
            <person name="Lucas S."/>
            <person name="Salamov A.A."/>
            <person name="Bradshaw R.E."/>
            <person name="Ciuffetti L."/>
            <person name="Hamelin R.C."/>
            <person name="Kema G.H.J."/>
            <person name="Lawrence C."/>
            <person name="Scott J.A."/>
            <person name="Spatafora J.W."/>
            <person name="Turgeon B.G."/>
            <person name="de Wit P.J.G.M."/>
            <person name="Zhong S."/>
            <person name="Goodwin S.B."/>
            <person name="Grigoriev I.V."/>
        </authorList>
    </citation>
    <scope>NUCLEOTIDE SEQUENCE [LARGE SCALE GENOMIC DNA]</scope>
    <source>
        <strain evidence="8 9">CIRAD86</strain>
    </source>
</reference>
<organism evidence="8 9">
    <name type="scientific">Pseudocercospora fijiensis (strain CIRAD86)</name>
    <name type="common">Black leaf streak disease fungus</name>
    <name type="synonym">Mycosphaerella fijiensis</name>
    <dbReference type="NCBI Taxonomy" id="383855"/>
    <lineage>
        <taxon>Eukaryota</taxon>
        <taxon>Fungi</taxon>
        <taxon>Dikarya</taxon>
        <taxon>Ascomycota</taxon>
        <taxon>Pezizomycotina</taxon>
        <taxon>Dothideomycetes</taxon>
        <taxon>Dothideomycetidae</taxon>
        <taxon>Mycosphaerellales</taxon>
        <taxon>Mycosphaerellaceae</taxon>
        <taxon>Pseudocercospora</taxon>
    </lineage>
</organism>
<evidence type="ECO:0000256" key="6">
    <source>
        <dbReference type="SAM" id="MobiDB-lite"/>
    </source>
</evidence>
<evidence type="ECO:0000256" key="2">
    <source>
        <dbReference type="ARBA" id="ARBA00022771"/>
    </source>
</evidence>
<evidence type="ECO:0000256" key="3">
    <source>
        <dbReference type="ARBA" id="ARBA00022833"/>
    </source>
</evidence>
<evidence type="ECO:0000256" key="4">
    <source>
        <dbReference type="PROSITE-ProRule" id="PRU00175"/>
    </source>
</evidence>
<accession>M3AHW6</accession>
<dbReference type="Proteomes" id="UP000016932">
    <property type="component" value="Unassembled WGS sequence"/>
</dbReference>
<dbReference type="PANTHER" id="PTHR13063:SF10">
    <property type="entry name" value="NITRIC OXIDE SYNTHASE-INTERACTING PROTEIN"/>
    <property type="match status" value="1"/>
</dbReference>
<evidence type="ECO:0000313" key="9">
    <source>
        <dbReference type="Proteomes" id="UP000016932"/>
    </source>
</evidence>
<feature type="coiled-coil region" evidence="5">
    <location>
        <begin position="110"/>
        <end position="148"/>
    </location>
</feature>
<keyword evidence="9" id="KW-1185">Reference proteome</keyword>
<dbReference type="SMART" id="SM00184">
    <property type="entry name" value="RING"/>
    <property type="match status" value="2"/>
</dbReference>
<gene>
    <name evidence="8" type="ORF">MYCFIDRAFT_187297</name>
</gene>
<proteinExistence type="predicted"/>
<feature type="region of interest" description="Disordered" evidence="6">
    <location>
        <begin position="222"/>
        <end position="267"/>
    </location>
</feature>
<feature type="compositionally biased region" description="Basic and acidic residues" evidence="6">
    <location>
        <begin position="362"/>
        <end position="375"/>
    </location>
</feature>
<sequence length="404" mass="44986">MAVESGCYCSDMHEEKFEQKGWDQVSSFNGLAQQSPGVVCKGPRVLQNERTNTSLAFFTAHERNELKGTWGSKSTRLTRDSFLPFGSCQLCLLSARDPVSCPSHGHLFCRECAVSNLLAQNKELKRLRKEAERRKAEEAQDKQFEDAEAQARAVEEFEKVQAGLSVRYGGREGEKIIGRSNGKITVEQDVEDAPKGTKRKFEIDEDELVRLANEDREKAKKLMHDEKQKPELPSFWTPSQIPDNQKSDAQSIKRHPTCPAAEPDKPHEFTLKGLVSVKFSGESAVKESDKATRSCPSCEKALSNSTKAVLAKPCGHVLCKPCSDRFQKATEKSAHEKEHDETVRCYVCQEDITPGRNSKRKKDPETGEKESKVERGLVELSSDGTGFAGGGKNMVKKQGVAFQC</sequence>
<dbReference type="HOGENOM" id="CLU_053742_1_1_1"/>
<keyword evidence="5" id="KW-0175">Coiled coil</keyword>
<dbReference type="PROSITE" id="PS50089">
    <property type="entry name" value="ZF_RING_2"/>
    <property type="match status" value="1"/>
</dbReference>
<feature type="region of interest" description="Disordered" evidence="6">
    <location>
        <begin position="354"/>
        <end position="375"/>
    </location>
</feature>
<dbReference type="FunFam" id="3.30.40.10:FF:000673">
    <property type="entry name" value="RING finger domain protein, putative"/>
    <property type="match status" value="1"/>
</dbReference>
<dbReference type="KEGG" id="pfj:MYCFIDRAFT_187297"/>
<dbReference type="InterPro" id="IPR013083">
    <property type="entry name" value="Znf_RING/FYVE/PHD"/>
</dbReference>
<name>M3AHW6_PSEFD</name>
<keyword evidence="1" id="KW-0479">Metal-binding</keyword>
<dbReference type="InterPro" id="IPR011011">
    <property type="entry name" value="Znf_FYVE_PHD"/>
</dbReference>
<protein>
    <recommendedName>
        <fullName evidence="7">RING-type domain-containing protein</fullName>
    </recommendedName>
</protein>
<dbReference type="Gene3D" id="3.30.40.10">
    <property type="entry name" value="Zinc/RING finger domain, C3HC4 (zinc finger)"/>
    <property type="match status" value="2"/>
</dbReference>
<feature type="domain" description="RING-type" evidence="7">
    <location>
        <begin position="295"/>
        <end position="349"/>
    </location>
</feature>
<evidence type="ECO:0000313" key="8">
    <source>
        <dbReference type="EMBL" id="EME84186.1"/>
    </source>
</evidence>
<dbReference type="AlphaFoldDB" id="M3AHW6"/>
<dbReference type="GO" id="GO:0061630">
    <property type="term" value="F:ubiquitin protein ligase activity"/>
    <property type="evidence" value="ECO:0007669"/>
    <property type="project" value="InterPro"/>
</dbReference>
<keyword evidence="3" id="KW-0862">Zinc</keyword>
<dbReference type="GO" id="GO:0008270">
    <property type="term" value="F:zinc ion binding"/>
    <property type="evidence" value="ECO:0007669"/>
    <property type="project" value="UniProtKB-KW"/>
</dbReference>
<dbReference type="SUPFAM" id="SSF57903">
    <property type="entry name" value="FYVE/PHD zinc finger"/>
    <property type="match status" value="1"/>
</dbReference>
<dbReference type="VEuPathDB" id="FungiDB:MYCFIDRAFT_187297"/>
<keyword evidence="2 4" id="KW-0863">Zinc-finger</keyword>
<feature type="compositionally biased region" description="Polar residues" evidence="6">
    <location>
        <begin position="236"/>
        <end position="250"/>
    </location>
</feature>
<evidence type="ECO:0000259" key="7">
    <source>
        <dbReference type="PROSITE" id="PS50089"/>
    </source>
</evidence>
<dbReference type="GO" id="GO:0005634">
    <property type="term" value="C:nucleus"/>
    <property type="evidence" value="ECO:0007669"/>
    <property type="project" value="TreeGrafter"/>
</dbReference>
<evidence type="ECO:0000256" key="1">
    <source>
        <dbReference type="ARBA" id="ARBA00022723"/>
    </source>
</evidence>
<evidence type="ECO:0000256" key="5">
    <source>
        <dbReference type="SAM" id="Coils"/>
    </source>
</evidence>